<dbReference type="SUPFAM" id="SSF56042">
    <property type="entry name" value="PurM C-terminal domain-like"/>
    <property type="match status" value="1"/>
</dbReference>
<dbReference type="Proteomes" id="UP000249782">
    <property type="component" value="Unassembled WGS sequence"/>
</dbReference>
<dbReference type="SUPFAM" id="SSF55326">
    <property type="entry name" value="PurM N-terminal domain-like"/>
    <property type="match status" value="1"/>
</dbReference>
<dbReference type="GO" id="GO:0009030">
    <property type="term" value="F:thiamine-phosphate kinase activity"/>
    <property type="evidence" value="ECO:0007669"/>
    <property type="project" value="UniProtKB-UniRule"/>
</dbReference>
<comment type="pathway">
    <text evidence="1">Cofactor biosynthesis; thiamine diphosphate biosynthesis; thiamine diphosphate from thiamine phosphate: step 1/1.</text>
</comment>
<dbReference type="InterPro" id="IPR036676">
    <property type="entry name" value="PurM-like_C_sf"/>
</dbReference>
<dbReference type="Gene3D" id="3.90.650.10">
    <property type="entry name" value="PurM-like C-terminal domain"/>
    <property type="match status" value="1"/>
</dbReference>
<dbReference type="UniPathway" id="UPA00060">
    <property type="reaction ID" value="UER00142"/>
</dbReference>
<feature type="binding site" evidence="1">
    <location>
        <position position="81"/>
    </location>
    <ligand>
        <name>Mg(2+)</name>
        <dbReference type="ChEBI" id="CHEBI:18420"/>
        <label>4</label>
    </ligand>
</feature>
<dbReference type="Pfam" id="PF02769">
    <property type="entry name" value="AIRS_C"/>
    <property type="match status" value="1"/>
</dbReference>
<dbReference type="GO" id="GO:0009228">
    <property type="term" value="P:thiamine biosynthetic process"/>
    <property type="evidence" value="ECO:0007669"/>
    <property type="project" value="UniProtKB-KW"/>
</dbReference>
<feature type="binding site" evidence="1">
    <location>
        <position position="53"/>
    </location>
    <ligand>
        <name>Mg(2+)</name>
        <dbReference type="ChEBI" id="CHEBI:18420"/>
        <label>2</label>
    </ligand>
</feature>
<dbReference type="InterPro" id="IPR006283">
    <property type="entry name" value="ThiL-like"/>
</dbReference>
<dbReference type="InterPro" id="IPR036921">
    <property type="entry name" value="PurM-like_N_sf"/>
</dbReference>
<feature type="binding site" evidence="1">
    <location>
        <position position="51"/>
    </location>
    <ligand>
        <name>Mg(2+)</name>
        <dbReference type="ChEBI" id="CHEBI:18420"/>
        <label>4</label>
    </ligand>
</feature>
<feature type="binding site" evidence="1">
    <location>
        <position position="81"/>
    </location>
    <ligand>
        <name>Mg(2+)</name>
        <dbReference type="ChEBI" id="CHEBI:18420"/>
        <label>3</label>
    </ligand>
</feature>
<feature type="binding site" evidence="1">
    <location>
        <position position="227"/>
    </location>
    <ligand>
        <name>Mg(2+)</name>
        <dbReference type="ChEBI" id="CHEBI:18420"/>
        <label>5</label>
    </ligand>
</feature>
<feature type="binding site" evidence="1">
    <location>
        <position position="129"/>
    </location>
    <ligand>
        <name>Mg(2+)</name>
        <dbReference type="ChEBI" id="CHEBI:18420"/>
        <label>1</label>
    </ligand>
</feature>
<dbReference type="RefSeq" id="WP_112094058.1">
    <property type="nucleotide sequence ID" value="NZ_QLOE01000006.1"/>
</dbReference>
<evidence type="ECO:0000256" key="1">
    <source>
        <dbReference type="HAMAP-Rule" id="MF_02128"/>
    </source>
</evidence>
<feature type="binding site" evidence="1">
    <location>
        <position position="330"/>
    </location>
    <ligand>
        <name>substrate</name>
    </ligand>
</feature>
<comment type="caution">
    <text evidence="1">Lacks conserved residue(s) required for the propagation of feature annotation.</text>
</comment>
<feature type="binding site" evidence="1">
    <location>
        <position position="81"/>
    </location>
    <ligand>
        <name>Mg(2+)</name>
        <dbReference type="ChEBI" id="CHEBI:18420"/>
        <label>2</label>
    </ligand>
</feature>
<dbReference type="CDD" id="cd02194">
    <property type="entry name" value="ThiL"/>
    <property type="match status" value="1"/>
</dbReference>
<feature type="binding site" evidence="1">
    <location>
        <position position="154"/>
    </location>
    <ligand>
        <name>ATP</name>
        <dbReference type="ChEBI" id="CHEBI:30616"/>
    </ligand>
</feature>
<comment type="function">
    <text evidence="1">Catalyzes the ATP-dependent phosphorylation of thiamine-monophosphate (TMP) to form thiamine-pyrophosphate (TPP), the active form of vitamin B1.</text>
</comment>
<dbReference type="Gene3D" id="3.30.1330.10">
    <property type="entry name" value="PurM-like, N-terminal domain"/>
    <property type="match status" value="1"/>
</dbReference>
<keyword evidence="1 4" id="KW-0808">Transferase</keyword>
<dbReference type="PIRSF" id="PIRSF005303">
    <property type="entry name" value="Thiam_monoph_kin"/>
    <property type="match status" value="1"/>
</dbReference>
<dbReference type="InterPro" id="IPR010918">
    <property type="entry name" value="PurM-like_C_dom"/>
</dbReference>
<feature type="domain" description="PurM-like N-terminal" evidence="2">
    <location>
        <begin position="35"/>
        <end position="145"/>
    </location>
</feature>
<sequence>MIKMKVSDLGEKKLIKRIIANIKLHLKDFNIEGLGDDAALIDMGKEYIVATTDLLRQTSHFPKAMNHEQMGWKSVTVNISDLAAMGAKPLGLLMSMGLPAHMKVEEFDELLRGILKACDHYRIPLIGGDTKEADEIILAGAAIGRTLKEDALLKSGSKEGDLVGVTGQLGLAAAGIKILLHNIEEVPVTDDILSKIMDHALKPEARLKEARILAKSHLVNAATDITDGLVSELNELITATSNKIGIRLYKEKLPIPYEVKEIARLIKEDPIELGIYYGEDFELLFTIPPENVIPLSDRLNFYIIGEVTKTGRIEIVDKEGRTYIPPVKGYEHLRG</sequence>
<feature type="binding site" evidence="1">
    <location>
        <position position="37"/>
    </location>
    <ligand>
        <name>Mg(2+)</name>
        <dbReference type="ChEBI" id="CHEBI:18420"/>
        <label>4</label>
    </ligand>
</feature>
<comment type="miscellaneous">
    <text evidence="1">Reaction mechanism of ThiL seems to utilize a direct, inline transfer of the gamma-phosphate of ATP to TMP rather than a phosphorylated enzyme intermediate.</text>
</comment>
<comment type="caution">
    <text evidence="4">The sequence shown here is derived from an EMBL/GenBank/DDBJ whole genome shotgun (WGS) entry which is preliminary data.</text>
</comment>
<evidence type="ECO:0000259" key="2">
    <source>
        <dbReference type="Pfam" id="PF00586"/>
    </source>
</evidence>
<keyword evidence="1" id="KW-0067">ATP-binding</keyword>
<dbReference type="AlphaFoldDB" id="A0A328PB66"/>
<organism evidence="4 5">
    <name type="scientific">Methanothermobacter tenebrarum</name>
    <dbReference type="NCBI Taxonomy" id="680118"/>
    <lineage>
        <taxon>Archaea</taxon>
        <taxon>Methanobacteriati</taxon>
        <taxon>Methanobacteriota</taxon>
        <taxon>Methanomada group</taxon>
        <taxon>Methanobacteria</taxon>
        <taxon>Methanobacteriales</taxon>
        <taxon>Methanobacteriaceae</taxon>
        <taxon>Methanothermobacter</taxon>
    </lineage>
</organism>
<reference evidence="4 5" key="1">
    <citation type="submission" date="2018-06" db="EMBL/GenBank/DDBJ databases">
        <title>Draft genome sequence of hyperthermophilic methanogen Methanothermobacter tenebrarum sp. MCM-B 1447.</title>
        <authorList>
            <person name="Pore S.D."/>
            <person name="Dagar S."/>
            <person name="Dhakephalkar P.K."/>
        </authorList>
    </citation>
    <scope>NUCLEOTIDE SEQUENCE [LARGE SCALE GENOMIC DNA]</scope>
    <source>
        <strain evidence="4 5">MCM B 1447</strain>
    </source>
</reference>
<feature type="binding site" evidence="1">
    <location>
        <position position="226"/>
    </location>
    <ligand>
        <name>ATP</name>
        <dbReference type="ChEBI" id="CHEBI:30616"/>
    </ligand>
</feature>
<comment type="catalytic activity">
    <reaction evidence="1">
        <text>thiamine phosphate + ATP = thiamine diphosphate + ADP</text>
        <dbReference type="Rhea" id="RHEA:15913"/>
        <dbReference type="ChEBI" id="CHEBI:30616"/>
        <dbReference type="ChEBI" id="CHEBI:37575"/>
        <dbReference type="ChEBI" id="CHEBI:58937"/>
        <dbReference type="ChEBI" id="CHEBI:456216"/>
        <dbReference type="EC" id="2.7.4.16"/>
    </reaction>
</comment>
<dbReference type="OrthoDB" id="45909at2157"/>
<dbReference type="HAMAP" id="MF_02128">
    <property type="entry name" value="TMP_kinase"/>
    <property type="match status" value="1"/>
</dbReference>
<keyword evidence="1" id="KW-0547">Nucleotide-binding</keyword>
<accession>A0A328PB66</accession>
<dbReference type="PANTHER" id="PTHR30270">
    <property type="entry name" value="THIAMINE-MONOPHOSPHATE KINASE"/>
    <property type="match status" value="1"/>
</dbReference>
<dbReference type="GO" id="GO:0000287">
    <property type="term" value="F:magnesium ion binding"/>
    <property type="evidence" value="ECO:0007669"/>
    <property type="project" value="UniProtKB-UniRule"/>
</dbReference>
<proteinExistence type="inferred from homology"/>
<dbReference type="InterPro" id="IPR016188">
    <property type="entry name" value="PurM-like_N"/>
</dbReference>
<dbReference type="Pfam" id="PF00586">
    <property type="entry name" value="AIRS"/>
    <property type="match status" value="1"/>
</dbReference>
<keyword evidence="1" id="KW-0784">Thiamine biosynthesis</keyword>
<keyword evidence="1" id="KW-0460">Magnesium</keyword>
<feature type="binding site" evidence="1">
    <location>
        <position position="224"/>
    </location>
    <ligand>
        <name>Mg(2+)</name>
        <dbReference type="ChEBI" id="CHEBI:18420"/>
        <label>3</label>
    </ligand>
</feature>
<comment type="similarity">
    <text evidence="1">Belongs to the thiamine-monophosphate kinase family.</text>
</comment>
<evidence type="ECO:0000259" key="3">
    <source>
        <dbReference type="Pfam" id="PF02769"/>
    </source>
</evidence>
<dbReference type="EC" id="2.7.4.16" evidence="1"/>
<dbReference type="GO" id="GO:0009229">
    <property type="term" value="P:thiamine diphosphate biosynthetic process"/>
    <property type="evidence" value="ECO:0007669"/>
    <property type="project" value="UniProtKB-UniRule"/>
</dbReference>
<feature type="domain" description="PurM-like C-terminal" evidence="3">
    <location>
        <begin position="158"/>
        <end position="317"/>
    </location>
</feature>
<dbReference type="PANTHER" id="PTHR30270:SF3">
    <property type="entry name" value="THIAMINE-MONOPHOSPHATE KINASE"/>
    <property type="match status" value="1"/>
</dbReference>
<evidence type="ECO:0000313" key="4">
    <source>
        <dbReference type="EMBL" id="RAO78870.1"/>
    </source>
</evidence>
<keyword evidence="5" id="KW-1185">Reference proteome</keyword>
<feature type="binding site" evidence="1">
    <location>
        <position position="53"/>
    </location>
    <ligand>
        <name>Mg(2+)</name>
        <dbReference type="ChEBI" id="CHEBI:18420"/>
        <label>1</label>
    </ligand>
</feature>
<keyword evidence="1" id="KW-0479">Metal-binding</keyword>
<feature type="binding site" evidence="1">
    <location>
        <position position="279"/>
    </location>
    <ligand>
        <name>substrate</name>
    </ligand>
</feature>
<feature type="binding site" evidence="1">
    <location>
        <begin position="128"/>
        <end position="129"/>
    </location>
    <ligand>
        <name>ATP</name>
        <dbReference type="ChEBI" id="CHEBI:30616"/>
    </ligand>
</feature>
<dbReference type="NCBIfam" id="TIGR01379">
    <property type="entry name" value="thiL"/>
    <property type="match status" value="1"/>
</dbReference>
<gene>
    <name evidence="1 4" type="primary">thiL</name>
    <name evidence="4" type="ORF">DPC56_05415</name>
</gene>
<feature type="binding site" evidence="1">
    <location>
        <position position="37"/>
    </location>
    <ligand>
        <name>Mg(2+)</name>
        <dbReference type="ChEBI" id="CHEBI:18420"/>
        <label>3</label>
    </ligand>
</feature>
<feature type="binding site" evidence="1">
    <location>
        <position position="52"/>
    </location>
    <ligand>
        <name>Mg(2+)</name>
        <dbReference type="ChEBI" id="CHEBI:18420"/>
        <label>1</label>
    </ligand>
</feature>
<dbReference type="GO" id="GO:0005524">
    <property type="term" value="F:ATP binding"/>
    <property type="evidence" value="ECO:0007669"/>
    <property type="project" value="UniProtKB-UniRule"/>
</dbReference>
<keyword evidence="1 4" id="KW-0418">Kinase</keyword>
<protein>
    <recommendedName>
        <fullName evidence="1">Thiamine-monophosphate kinase</fullName>
        <shortName evidence="1">TMP kinase</shortName>
        <shortName evidence="1">Thiamine-phosphate kinase</shortName>
        <ecNumber evidence="1">2.7.4.16</ecNumber>
    </recommendedName>
</protein>
<evidence type="ECO:0000313" key="5">
    <source>
        <dbReference type="Proteomes" id="UP000249782"/>
    </source>
</evidence>
<name>A0A328PB66_9EURY</name>
<feature type="binding site" evidence="1">
    <location>
        <position position="60"/>
    </location>
    <ligand>
        <name>substrate</name>
    </ligand>
</feature>
<dbReference type="EMBL" id="QLOE01000006">
    <property type="protein sequence ID" value="RAO78870.1"/>
    <property type="molecule type" value="Genomic_DNA"/>
</dbReference>